<evidence type="ECO:0000259" key="1">
    <source>
        <dbReference type="PROSITE" id="PS50995"/>
    </source>
</evidence>
<reference evidence="2" key="1">
    <citation type="submission" date="2018-06" db="EMBL/GenBank/DDBJ databases">
        <authorList>
            <person name="Zhirakovskaya E."/>
        </authorList>
    </citation>
    <scope>NUCLEOTIDE SEQUENCE</scope>
</reference>
<gene>
    <name evidence="2" type="ORF">MNBD_ALPHA08-421</name>
</gene>
<feature type="domain" description="HTH marR-type" evidence="1">
    <location>
        <begin position="3"/>
        <end position="133"/>
    </location>
</feature>
<dbReference type="SMART" id="SM00347">
    <property type="entry name" value="HTH_MARR"/>
    <property type="match status" value="1"/>
</dbReference>
<dbReference type="InterPro" id="IPR039422">
    <property type="entry name" value="MarR/SlyA-like"/>
</dbReference>
<dbReference type="SUPFAM" id="SSF46785">
    <property type="entry name" value="Winged helix' DNA-binding domain"/>
    <property type="match status" value="1"/>
</dbReference>
<dbReference type="PANTHER" id="PTHR33164:SF95">
    <property type="entry name" value="TRANSCRIPTIONAL REGULATOR"/>
    <property type="match status" value="1"/>
</dbReference>
<accession>A0A3B0RQE0</accession>
<dbReference type="InterPro" id="IPR036388">
    <property type="entry name" value="WH-like_DNA-bd_sf"/>
</dbReference>
<dbReference type="GO" id="GO:0003700">
    <property type="term" value="F:DNA-binding transcription factor activity"/>
    <property type="evidence" value="ECO:0007669"/>
    <property type="project" value="InterPro"/>
</dbReference>
<dbReference type="PANTHER" id="PTHR33164">
    <property type="entry name" value="TRANSCRIPTIONAL REGULATOR, MARR FAMILY"/>
    <property type="match status" value="1"/>
</dbReference>
<organism evidence="2">
    <name type="scientific">hydrothermal vent metagenome</name>
    <dbReference type="NCBI Taxonomy" id="652676"/>
    <lineage>
        <taxon>unclassified sequences</taxon>
        <taxon>metagenomes</taxon>
        <taxon>ecological metagenomes</taxon>
    </lineage>
</organism>
<dbReference type="PROSITE" id="PS50995">
    <property type="entry name" value="HTH_MARR_2"/>
    <property type="match status" value="1"/>
</dbReference>
<dbReference type="PRINTS" id="PR00598">
    <property type="entry name" value="HTHMARR"/>
</dbReference>
<proteinExistence type="predicted"/>
<evidence type="ECO:0000313" key="2">
    <source>
        <dbReference type="EMBL" id="VAV86743.1"/>
    </source>
</evidence>
<dbReference type="InterPro" id="IPR000835">
    <property type="entry name" value="HTH_MarR-typ"/>
</dbReference>
<dbReference type="EMBL" id="UOEC01000014">
    <property type="protein sequence ID" value="VAV86743.1"/>
    <property type="molecule type" value="Genomic_DNA"/>
</dbReference>
<dbReference type="InterPro" id="IPR036390">
    <property type="entry name" value="WH_DNA-bd_sf"/>
</dbReference>
<sequence length="133" mass="14629">MLADQIGHILRKASQRHGTIFSSAMLPDLTPTRFAAMVILYQKKSLSQNQLGRATAMDVATIKGVVDRMKARGLVSIDQDPDDARRNLIALTRQGQELIKKAIPIGVEISGQTLSPLSEPERDRLTALLNKII</sequence>
<protein>
    <recommendedName>
        <fullName evidence="1">HTH marR-type domain-containing protein</fullName>
    </recommendedName>
</protein>
<dbReference type="Pfam" id="PF01047">
    <property type="entry name" value="MarR"/>
    <property type="match status" value="1"/>
</dbReference>
<dbReference type="GO" id="GO:0006950">
    <property type="term" value="P:response to stress"/>
    <property type="evidence" value="ECO:0007669"/>
    <property type="project" value="TreeGrafter"/>
</dbReference>
<dbReference type="Gene3D" id="1.10.10.10">
    <property type="entry name" value="Winged helix-like DNA-binding domain superfamily/Winged helix DNA-binding domain"/>
    <property type="match status" value="1"/>
</dbReference>
<name>A0A3B0RQE0_9ZZZZ</name>
<dbReference type="AlphaFoldDB" id="A0A3B0RQE0"/>